<dbReference type="GO" id="GO:0090729">
    <property type="term" value="F:toxin activity"/>
    <property type="evidence" value="ECO:0007669"/>
    <property type="project" value="UniProtKB-KW"/>
</dbReference>
<dbReference type="SMART" id="SM00020">
    <property type="entry name" value="Tryp_SPc"/>
    <property type="match status" value="1"/>
</dbReference>
<evidence type="ECO:0000256" key="1">
    <source>
        <dbReference type="ARBA" id="ARBA00004239"/>
    </source>
</evidence>
<evidence type="ECO:0000256" key="7">
    <source>
        <dbReference type="ARBA" id="ARBA00023240"/>
    </source>
</evidence>
<comment type="function">
    <text evidence="9">Fibrinolytic activity; shows preferential cleavage of Arg-Gly bonds in all three fibrinogen chains. Contact with the caterpillars causes severe bleeding, due the anticoagulant effect of the protein.</text>
</comment>
<dbReference type="InterPro" id="IPR001314">
    <property type="entry name" value="Peptidase_S1A"/>
</dbReference>
<evidence type="ECO:0000256" key="4">
    <source>
        <dbReference type="ARBA" id="ARBA00022801"/>
    </source>
</evidence>
<dbReference type="Proteomes" id="UP000494106">
    <property type="component" value="Unassembled WGS sequence"/>
</dbReference>
<dbReference type="InterPro" id="IPR018114">
    <property type="entry name" value="TRYPSIN_HIS"/>
</dbReference>
<evidence type="ECO:0000256" key="2">
    <source>
        <dbReference type="ARBA" id="ARBA00022656"/>
    </source>
</evidence>
<organism evidence="14 15">
    <name type="scientific">Arctia plantaginis</name>
    <name type="common">Wood tiger moth</name>
    <name type="synonym">Phalaena plantaginis</name>
    <dbReference type="NCBI Taxonomy" id="874455"/>
    <lineage>
        <taxon>Eukaryota</taxon>
        <taxon>Metazoa</taxon>
        <taxon>Ecdysozoa</taxon>
        <taxon>Arthropoda</taxon>
        <taxon>Hexapoda</taxon>
        <taxon>Insecta</taxon>
        <taxon>Pterygota</taxon>
        <taxon>Neoptera</taxon>
        <taxon>Endopterygota</taxon>
        <taxon>Lepidoptera</taxon>
        <taxon>Glossata</taxon>
        <taxon>Ditrysia</taxon>
        <taxon>Noctuoidea</taxon>
        <taxon>Erebidae</taxon>
        <taxon>Arctiinae</taxon>
        <taxon>Arctia</taxon>
    </lineage>
</organism>
<keyword evidence="6" id="KW-1015">Disulfide bond</keyword>
<evidence type="ECO:0000256" key="3">
    <source>
        <dbReference type="ARBA" id="ARBA00022670"/>
    </source>
</evidence>
<proteinExistence type="inferred from homology"/>
<keyword evidence="10" id="KW-1205">Fibrinolytic toxin</keyword>
<feature type="domain" description="Peptidase S1" evidence="13">
    <location>
        <begin position="24"/>
        <end position="255"/>
    </location>
</feature>
<evidence type="ECO:0000256" key="11">
    <source>
        <dbReference type="RuleBase" id="RU363034"/>
    </source>
</evidence>
<evidence type="ECO:0000256" key="9">
    <source>
        <dbReference type="ARBA" id="ARBA00055534"/>
    </source>
</evidence>
<keyword evidence="7" id="KW-1199">Hemostasis impairing toxin</keyword>
<gene>
    <name evidence="14" type="ORF">APLA_LOCUS15271</name>
</gene>
<dbReference type="GO" id="GO:0005576">
    <property type="term" value="C:extracellular region"/>
    <property type="evidence" value="ECO:0007669"/>
    <property type="project" value="UniProtKB-SubCell"/>
</dbReference>
<dbReference type="InterPro" id="IPR033116">
    <property type="entry name" value="TRYPSIN_SER"/>
</dbReference>
<dbReference type="InterPro" id="IPR001254">
    <property type="entry name" value="Trypsin_dom"/>
</dbReference>
<evidence type="ECO:0000259" key="13">
    <source>
        <dbReference type="PROSITE" id="PS50240"/>
    </source>
</evidence>
<feature type="signal peptide" evidence="12">
    <location>
        <begin position="1"/>
        <end position="16"/>
    </location>
</feature>
<dbReference type="InterPro" id="IPR043504">
    <property type="entry name" value="Peptidase_S1_PA_chymotrypsin"/>
</dbReference>
<comment type="subcellular location">
    <subcellularLocation>
        <location evidence="1">Secreted</location>
        <location evidence="1">Extracellular space</location>
    </subcellularLocation>
</comment>
<dbReference type="GO" id="GO:0004252">
    <property type="term" value="F:serine-type endopeptidase activity"/>
    <property type="evidence" value="ECO:0007669"/>
    <property type="project" value="InterPro"/>
</dbReference>
<evidence type="ECO:0000256" key="5">
    <source>
        <dbReference type="ARBA" id="ARBA00022825"/>
    </source>
</evidence>
<dbReference type="PANTHER" id="PTHR24276">
    <property type="entry name" value="POLYSERASE-RELATED"/>
    <property type="match status" value="1"/>
</dbReference>
<evidence type="ECO:0000256" key="12">
    <source>
        <dbReference type="SAM" id="SignalP"/>
    </source>
</evidence>
<evidence type="ECO:0000256" key="6">
    <source>
        <dbReference type="ARBA" id="ARBA00023157"/>
    </source>
</evidence>
<name>A0A8S1BCT2_ARCPL</name>
<keyword evidence="3 11" id="KW-0645">Protease</keyword>
<dbReference type="PANTHER" id="PTHR24276:SF91">
    <property type="entry name" value="AT26814P-RELATED"/>
    <property type="match status" value="1"/>
</dbReference>
<keyword evidence="2" id="KW-0800">Toxin</keyword>
<dbReference type="EMBL" id="CADEBC010000586">
    <property type="protein sequence ID" value="CAB3256255.1"/>
    <property type="molecule type" value="Genomic_DNA"/>
</dbReference>
<evidence type="ECO:0000256" key="10">
    <source>
        <dbReference type="ARBA" id="ARBA00084094"/>
    </source>
</evidence>
<dbReference type="AlphaFoldDB" id="A0A8S1BCT2"/>
<accession>A0A8S1BCT2</accession>
<dbReference type="PROSITE" id="PS50240">
    <property type="entry name" value="TRYPSIN_DOM"/>
    <property type="match status" value="1"/>
</dbReference>
<protein>
    <recommendedName>
        <fullName evidence="13">Peptidase S1 domain-containing protein</fullName>
    </recommendedName>
</protein>
<dbReference type="Pfam" id="PF00089">
    <property type="entry name" value="Trypsin"/>
    <property type="match status" value="1"/>
</dbReference>
<comment type="similarity">
    <text evidence="8">Belongs to the peptidase S1 family. CLIP subfamily.</text>
</comment>
<dbReference type="OrthoDB" id="9425590at2759"/>
<dbReference type="PRINTS" id="PR00722">
    <property type="entry name" value="CHYMOTRYPSIN"/>
</dbReference>
<sequence length="255" mass="27321">MRVIFTFVLCLAIAFAVPSHPNKIVGGSPTNIESYPSIAALLYTRNGQTYFQACGGTILTTKAILTAAHCPHGDAPFRWRARLGSSRANSGGTVFNFASISIHPSFNPNTMNNDVAIMRTSSNINYNNAIQPASIASPNYHLADNQVVWAAGWGTTYSGGQPSEQLRHVQIYTINHSTCRSHYAPAGLSITDNMLCSGHLNVGGRDQCQGDSGGPLYHNRVVVGVCSFGIGCGLPQYPGINARVSRFSSWIQSNA</sequence>
<keyword evidence="4 11" id="KW-0378">Hydrolase</keyword>
<evidence type="ECO:0000256" key="8">
    <source>
        <dbReference type="ARBA" id="ARBA00024195"/>
    </source>
</evidence>
<dbReference type="CDD" id="cd00190">
    <property type="entry name" value="Tryp_SPc"/>
    <property type="match status" value="1"/>
</dbReference>
<dbReference type="InterPro" id="IPR009003">
    <property type="entry name" value="Peptidase_S1_PA"/>
</dbReference>
<dbReference type="FunFam" id="2.40.10.10:FF:000002">
    <property type="entry name" value="Transmembrane protease serine"/>
    <property type="match status" value="1"/>
</dbReference>
<keyword evidence="5 11" id="KW-0720">Serine protease</keyword>
<dbReference type="PROSITE" id="PS00134">
    <property type="entry name" value="TRYPSIN_HIS"/>
    <property type="match status" value="1"/>
</dbReference>
<dbReference type="PROSITE" id="PS00135">
    <property type="entry name" value="TRYPSIN_SER"/>
    <property type="match status" value="1"/>
</dbReference>
<feature type="chain" id="PRO_5035909252" description="Peptidase S1 domain-containing protein" evidence="12">
    <location>
        <begin position="17"/>
        <end position="255"/>
    </location>
</feature>
<dbReference type="Gene3D" id="2.40.10.10">
    <property type="entry name" value="Trypsin-like serine proteases"/>
    <property type="match status" value="1"/>
</dbReference>
<dbReference type="GO" id="GO:0006508">
    <property type="term" value="P:proteolysis"/>
    <property type="evidence" value="ECO:0007669"/>
    <property type="project" value="UniProtKB-KW"/>
</dbReference>
<keyword evidence="12" id="KW-0732">Signal</keyword>
<dbReference type="SUPFAM" id="SSF50494">
    <property type="entry name" value="Trypsin-like serine proteases"/>
    <property type="match status" value="1"/>
</dbReference>
<comment type="caution">
    <text evidence="14">The sequence shown here is derived from an EMBL/GenBank/DDBJ whole genome shotgun (WGS) entry which is preliminary data.</text>
</comment>
<keyword evidence="15" id="KW-1185">Reference proteome</keyword>
<evidence type="ECO:0000313" key="14">
    <source>
        <dbReference type="EMBL" id="CAB3256255.1"/>
    </source>
</evidence>
<dbReference type="FunFam" id="2.40.10.10:FF:000068">
    <property type="entry name" value="transmembrane protease serine 2"/>
    <property type="match status" value="1"/>
</dbReference>
<evidence type="ECO:0000313" key="15">
    <source>
        <dbReference type="Proteomes" id="UP000494106"/>
    </source>
</evidence>
<dbReference type="InterPro" id="IPR050430">
    <property type="entry name" value="Peptidase_S1"/>
</dbReference>
<reference evidence="14 15" key="1">
    <citation type="submission" date="2020-04" db="EMBL/GenBank/DDBJ databases">
        <authorList>
            <person name="Wallbank WR R."/>
            <person name="Pardo Diaz C."/>
            <person name="Kozak K."/>
            <person name="Martin S."/>
            <person name="Jiggins C."/>
            <person name="Moest M."/>
            <person name="Warren A I."/>
            <person name="Byers J.R.P. K."/>
            <person name="Montejo-Kovacevich G."/>
            <person name="Yen C E."/>
        </authorList>
    </citation>
    <scope>NUCLEOTIDE SEQUENCE [LARGE SCALE GENOMIC DNA]</scope>
</reference>